<accession>A0ABQ3VNY9</accession>
<protein>
    <recommendedName>
        <fullName evidence="3">HPP transmembrane region domain-containing protein</fullName>
    </recommendedName>
</protein>
<proteinExistence type="predicted"/>
<keyword evidence="2" id="KW-0812">Transmembrane</keyword>
<dbReference type="Pfam" id="PF04982">
    <property type="entry name" value="TM_HPP"/>
    <property type="match status" value="1"/>
</dbReference>
<dbReference type="PANTHER" id="PTHR33741:SF5">
    <property type="entry name" value="TRANSMEMBRANE PROTEIN DDB_G0269096-RELATED"/>
    <property type="match status" value="1"/>
</dbReference>
<evidence type="ECO:0000256" key="1">
    <source>
        <dbReference type="SAM" id="MobiDB-lite"/>
    </source>
</evidence>
<feature type="transmembrane region" description="Helical" evidence="2">
    <location>
        <begin position="155"/>
        <end position="175"/>
    </location>
</feature>
<evidence type="ECO:0000259" key="3">
    <source>
        <dbReference type="Pfam" id="PF04982"/>
    </source>
</evidence>
<dbReference type="RefSeq" id="WP_201365489.1">
    <property type="nucleotide sequence ID" value="NZ_BNJJ01000020.1"/>
</dbReference>
<organism evidence="4 5">
    <name type="scientific">Dictyobacter formicarum</name>
    <dbReference type="NCBI Taxonomy" id="2778368"/>
    <lineage>
        <taxon>Bacteria</taxon>
        <taxon>Bacillati</taxon>
        <taxon>Chloroflexota</taxon>
        <taxon>Ktedonobacteria</taxon>
        <taxon>Ktedonobacterales</taxon>
        <taxon>Dictyobacteraceae</taxon>
        <taxon>Dictyobacter</taxon>
    </lineage>
</organism>
<name>A0ABQ3VNY9_9CHLR</name>
<keyword evidence="5" id="KW-1185">Reference proteome</keyword>
<comment type="caution">
    <text evidence="4">The sequence shown here is derived from an EMBL/GenBank/DDBJ whole genome shotgun (WGS) entry which is preliminary data.</text>
</comment>
<feature type="domain" description="HPP transmembrane region" evidence="3">
    <location>
        <begin position="71"/>
        <end position="226"/>
    </location>
</feature>
<keyword evidence="2" id="KW-1133">Transmembrane helix</keyword>
<gene>
    <name evidence="4" type="ORF">KSZ_59680</name>
</gene>
<sequence>MEPETDKPGTISNQTGDQLEKQAADRRDQRYSRIDAEHPIGGEMADILKGLLVRLRLPWLEQHYAQVRVLALFSFINGCISIGLMSILALITNSPFIFPSLGPTAFLFFYTPRAPSASPRNTIIGHAIGVLAGYFSLLVTGLTMAGPALSVGMTWPRVIAAALSLGLTAGLMVLFKSPHPPAGATTLIISLGILTKPPQLILLMIAVGLLTLQAIAINRLAGIPYPLWNPLKENPGNP</sequence>
<feature type="transmembrane region" description="Helical" evidence="2">
    <location>
        <begin position="69"/>
        <end position="90"/>
    </location>
</feature>
<evidence type="ECO:0000313" key="4">
    <source>
        <dbReference type="EMBL" id="GHO87962.1"/>
    </source>
</evidence>
<dbReference type="EMBL" id="BNJJ01000020">
    <property type="protein sequence ID" value="GHO87962.1"/>
    <property type="molecule type" value="Genomic_DNA"/>
</dbReference>
<feature type="transmembrane region" description="Helical" evidence="2">
    <location>
        <begin position="200"/>
        <end position="221"/>
    </location>
</feature>
<dbReference type="InterPro" id="IPR058581">
    <property type="entry name" value="TM_HPP"/>
</dbReference>
<dbReference type="Proteomes" id="UP000635565">
    <property type="component" value="Unassembled WGS sequence"/>
</dbReference>
<dbReference type="InterPro" id="IPR007065">
    <property type="entry name" value="HPP"/>
</dbReference>
<evidence type="ECO:0000313" key="5">
    <source>
        <dbReference type="Proteomes" id="UP000635565"/>
    </source>
</evidence>
<feature type="region of interest" description="Disordered" evidence="1">
    <location>
        <begin position="1"/>
        <end position="32"/>
    </location>
</feature>
<reference evidence="4 5" key="1">
    <citation type="journal article" date="2021" name="Int. J. Syst. Evol. Microbiol.">
        <title>Reticulibacter mediterranei gen. nov., sp. nov., within the new family Reticulibacteraceae fam. nov., and Ktedonospora formicarum gen. nov., sp. nov., Ktedonobacter robiniae sp. nov., Dictyobacter formicarum sp. nov. and Dictyobacter arantiisoli sp. nov., belonging to the class Ktedonobacteria.</title>
        <authorList>
            <person name="Yabe S."/>
            <person name="Zheng Y."/>
            <person name="Wang C.M."/>
            <person name="Sakai Y."/>
            <person name="Abe K."/>
            <person name="Yokota A."/>
            <person name="Donadio S."/>
            <person name="Cavaletti L."/>
            <person name="Monciardini P."/>
        </authorList>
    </citation>
    <scope>NUCLEOTIDE SEQUENCE [LARGE SCALE GENOMIC DNA]</scope>
    <source>
        <strain evidence="4 5">SOSP1-9</strain>
    </source>
</reference>
<evidence type="ECO:0000256" key="2">
    <source>
        <dbReference type="SAM" id="Phobius"/>
    </source>
</evidence>
<feature type="compositionally biased region" description="Basic and acidic residues" evidence="1">
    <location>
        <begin position="18"/>
        <end position="32"/>
    </location>
</feature>
<feature type="transmembrane region" description="Helical" evidence="2">
    <location>
        <begin position="123"/>
        <end position="149"/>
    </location>
</feature>
<dbReference type="PANTHER" id="PTHR33741">
    <property type="entry name" value="TRANSMEMBRANE PROTEIN DDB_G0269096-RELATED"/>
    <property type="match status" value="1"/>
</dbReference>
<keyword evidence="2" id="KW-0472">Membrane</keyword>